<dbReference type="InterPro" id="IPR001296">
    <property type="entry name" value="Glyco_trans_1"/>
</dbReference>
<dbReference type="InterPro" id="IPR028098">
    <property type="entry name" value="Glyco_trans_4-like_N"/>
</dbReference>
<evidence type="ECO:0000313" key="4">
    <source>
        <dbReference type="Proteomes" id="UP000197019"/>
    </source>
</evidence>
<organism evidence="3 4">
    <name type="scientific">Methylovulum psychrotolerans</name>
    <dbReference type="NCBI Taxonomy" id="1704499"/>
    <lineage>
        <taxon>Bacteria</taxon>
        <taxon>Pseudomonadati</taxon>
        <taxon>Pseudomonadota</taxon>
        <taxon>Gammaproteobacteria</taxon>
        <taxon>Methylococcales</taxon>
        <taxon>Methylococcaceae</taxon>
        <taxon>Methylovulum</taxon>
    </lineage>
</organism>
<dbReference type="SUPFAM" id="SSF53756">
    <property type="entry name" value="UDP-Glycosyltransferase/glycogen phosphorylase"/>
    <property type="match status" value="1"/>
</dbReference>
<dbReference type="CDD" id="cd03801">
    <property type="entry name" value="GT4_PimA-like"/>
    <property type="match status" value="1"/>
</dbReference>
<keyword evidence="4" id="KW-1185">Reference proteome</keyword>
<dbReference type="RefSeq" id="WP_088619321.1">
    <property type="nucleotide sequence ID" value="NZ_CP022129.1"/>
</dbReference>
<dbReference type="GO" id="GO:0016757">
    <property type="term" value="F:glycosyltransferase activity"/>
    <property type="evidence" value="ECO:0007669"/>
    <property type="project" value="InterPro"/>
</dbReference>
<dbReference type="KEGG" id="mpsy:CEK71_10380"/>
<dbReference type="AlphaFoldDB" id="A0A1Z4BYX1"/>
<evidence type="ECO:0000259" key="1">
    <source>
        <dbReference type="Pfam" id="PF00534"/>
    </source>
</evidence>
<dbReference type="Proteomes" id="UP000197019">
    <property type="component" value="Chromosome"/>
</dbReference>
<proteinExistence type="predicted"/>
<gene>
    <name evidence="3" type="ORF">CEK71_10380</name>
</gene>
<feature type="domain" description="Glycosyl transferase family 1" evidence="1">
    <location>
        <begin position="231"/>
        <end position="383"/>
    </location>
</feature>
<dbReference type="InterPro" id="IPR050194">
    <property type="entry name" value="Glycosyltransferase_grp1"/>
</dbReference>
<dbReference type="Pfam" id="PF00534">
    <property type="entry name" value="Glycos_transf_1"/>
    <property type="match status" value="1"/>
</dbReference>
<sequence length="408" mass="44522">MSHSIAYLVSQYPAYSHTFILREVLQLRQAGMAIAVASINAPDRPLDKLTEIERGEAEQVFYVKAQGMLKAALALGKTLFTHPGGLWRGVRHAIKLGGWDIKRLLYHGFYLVEAVLVGQWLRSRQLKHLHVHFATPAASVGMLVKTVFGTRFSFTVHGPDEFYDAAGYNLPEKILAADFVFCISHYARSQVMKLSPVQAWPKFDVCRLGVDTQRFTPNRTSRPATPYLAELLCVGRLTPAKGQAILLAAVAQLHSQGFPVKLTLVGMGPDAESLQAYAEQLGISGQVEFTGAVDQDHILAFYQATDMFVLPSFAEGLPVVLMEAMAVEIPCITTAITGVPELIQNGEDGLLVAASDCDGLAAAIRALATDARLCGRLGAAGRRKVLAEYDLYNNTQHLLAAFDKRLKG</sequence>
<protein>
    <submittedName>
        <fullName evidence="3">Colanic acid biosynthesis glycosyltransferase WcaL</fullName>
    </submittedName>
</protein>
<dbReference type="OrthoDB" id="4611853at2"/>
<dbReference type="PANTHER" id="PTHR45947">
    <property type="entry name" value="SULFOQUINOVOSYL TRANSFERASE SQD2"/>
    <property type="match status" value="1"/>
</dbReference>
<name>A0A1Z4BYX1_9GAMM</name>
<dbReference type="EMBL" id="CP022129">
    <property type="protein sequence ID" value="ASF46449.1"/>
    <property type="molecule type" value="Genomic_DNA"/>
</dbReference>
<accession>A0A1Z4BYX1</accession>
<evidence type="ECO:0000313" key="3">
    <source>
        <dbReference type="EMBL" id="ASF46449.1"/>
    </source>
</evidence>
<dbReference type="Gene3D" id="3.40.50.2000">
    <property type="entry name" value="Glycogen Phosphorylase B"/>
    <property type="match status" value="2"/>
</dbReference>
<evidence type="ECO:0000259" key="2">
    <source>
        <dbReference type="Pfam" id="PF13439"/>
    </source>
</evidence>
<feature type="domain" description="Glycosyltransferase subfamily 4-like N-terminal" evidence="2">
    <location>
        <begin position="98"/>
        <end position="214"/>
    </location>
</feature>
<keyword evidence="3" id="KW-0808">Transferase</keyword>
<dbReference type="Pfam" id="PF13439">
    <property type="entry name" value="Glyco_transf_4"/>
    <property type="match status" value="1"/>
</dbReference>
<dbReference type="PANTHER" id="PTHR45947:SF15">
    <property type="entry name" value="TEICHURONIC ACID BIOSYNTHESIS GLYCOSYLTRANSFERASE TUAC-RELATED"/>
    <property type="match status" value="1"/>
</dbReference>
<reference evidence="3 4" key="1">
    <citation type="submission" date="2017-06" db="EMBL/GenBank/DDBJ databases">
        <title>Genome Sequencing of the methanotroph Methylovulum psychrotolerants str. HV10-M2 isolated from a high-altitude environment.</title>
        <authorList>
            <person name="Mateos-Rivera A."/>
        </authorList>
    </citation>
    <scope>NUCLEOTIDE SEQUENCE [LARGE SCALE GENOMIC DNA]</scope>
    <source>
        <strain evidence="3 4">HV10_M2</strain>
    </source>
</reference>